<dbReference type="InterPro" id="IPR044730">
    <property type="entry name" value="RNase_H-like_dom_plant"/>
</dbReference>
<dbReference type="CDD" id="cd06222">
    <property type="entry name" value="RNase_H_like"/>
    <property type="match status" value="1"/>
</dbReference>
<dbReference type="Proteomes" id="UP001231189">
    <property type="component" value="Unassembled WGS sequence"/>
</dbReference>
<dbReference type="Gene3D" id="3.30.420.10">
    <property type="entry name" value="Ribonuclease H-like superfamily/Ribonuclease H"/>
    <property type="match status" value="1"/>
</dbReference>
<evidence type="ECO:0000313" key="2">
    <source>
        <dbReference type="EMBL" id="KAK1670958.1"/>
    </source>
</evidence>
<feature type="domain" description="RNase H type-1" evidence="1">
    <location>
        <begin position="39"/>
        <end position="160"/>
    </location>
</feature>
<dbReference type="Pfam" id="PF13456">
    <property type="entry name" value="RVT_3"/>
    <property type="match status" value="1"/>
</dbReference>
<proteinExistence type="predicted"/>
<dbReference type="EMBL" id="JAUUTY010000003">
    <property type="protein sequence ID" value="KAK1670958.1"/>
    <property type="molecule type" value="Genomic_DNA"/>
</dbReference>
<evidence type="ECO:0000259" key="1">
    <source>
        <dbReference type="Pfam" id="PF13456"/>
    </source>
</evidence>
<dbReference type="InterPro" id="IPR036397">
    <property type="entry name" value="RNaseH_sf"/>
</dbReference>
<dbReference type="InterPro" id="IPR012337">
    <property type="entry name" value="RNaseH-like_sf"/>
</dbReference>
<dbReference type="PANTHER" id="PTHR47074">
    <property type="entry name" value="BNAC02G40300D PROTEIN"/>
    <property type="match status" value="1"/>
</dbReference>
<sequence length="189" mass="21313">MYKCKLPILTITANARKRKRRDLRDERWTRPEPRVLKVNVDASFYADDDAGSAGAVIRDFEGRLVAACCVMLPHVSSVAMAEAHGMKELLTLAERLGCNRIIAESDSSETIEAFTGEQRWWNESAAIYAECIDKITNIGEVSFKLCPREANQVAHELARYSYSNKISCNWDDDPPSCLLDRLLNDVTIE</sequence>
<dbReference type="GO" id="GO:0003676">
    <property type="term" value="F:nucleic acid binding"/>
    <property type="evidence" value="ECO:0007669"/>
    <property type="project" value="InterPro"/>
</dbReference>
<dbReference type="InterPro" id="IPR052929">
    <property type="entry name" value="RNase_H-like_EbsB-rel"/>
</dbReference>
<organism evidence="2 3">
    <name type="scientific">Lolium multiflorum</name>
    <name type="common">Italian ryegrass</name>
    <name type="synonym">Lolium perenne subsp. multiflorum</name>
    <dbReference type="NCBI Taxonomy" id="4521"/>
    <lineage>
        <taxon>Eukaryota</taxon>
        <taxon>Viridiplantae</taxon>
        <taxon>Streptophyta</taxon>
        <taxon>Embryophyta</taxon>
        <taxon>Tracheophyta</taxon>
        <taxon>Spermatophyta</taxon>
        <taxon>Magnoliopsida</taxon>
        <taxon>Liliopsida</taxon>
        <taxon>Poales</taxon>
        <taxon>Poaceae</taxon>
        <taxon>BOP clade</taxon>
        <taxon>Pooideae</taxon>
        <taxon>Poodae</taxon>
        <taxon>Poeae</taxon>
        <taxon>Poeae Chloroplast Group 2 (Poeae type)</taxon>
        <taxon>Loliodinae</taxon>
        <taxon>Loliinae</taxon>
        <taxon>Lolium</taxon>
    </lineage>
</organism>
<accession>A0AAD8WSB7</accession>
<reference evidence="2" key="1">
    <citation type="submission" date="2023-07" db="EMBL/GenBank/DDBJ databases">
        <title>A chromosome-level genome assembly of Lolium multiflorum.</title>
        <authorList>
            <person name="Chen Y."/>
            <person name="Copetti D."/>
            <person name="Kolliker R."/>
            <person name="Studer B."/>
        </authorList>
    </citation>
    <scope>NUCLEOTIDE SEQUENCE</scope>
    <source>
        <strain evidence="2">02402/16</strain>
        <tissue evidence="2">Leaf</tissue>
    </source>
</reference>
<dbReference type="PANTHER" id="PTHR47074:SF11">
    <property type="entry name" value="REVERSE TRANSCRIPTASE-LIKE PROTEIN"/>
    <property type="match status" value="1"/>
</dbReference>
<dbReference type="AlphaFoldDB" id="A0AAD8WSB7"/>
<gene>
    <name evidence="2" type="ORF">QYE76_059117</name>
</gene>
<dbReference type="InterPro" id="IPR002156">
    <property type="entry name" value="RNaseH_domain"/>
</dbReference>
<evidence type="ECO:0000313" key="3">
    <source>
        <dbReference type="Proteomes" id="UP001231189"/>
    </source>
</evidence>
<comment type="caution">
    <text evidence="2">The sequence shown here is derived from an EMBL/GenBank/DDBJ whole genome shotgun (WGS) entry which is preliminary data.</text>
</comment>
<dbReference type="GO" id="GO:0004523">
    <property type="term" value="F:RNA-DNA hybrid ribonuclease activity"/>
    <property type="evidence" value="ECO:0007669"/>
    <property type="project" value="InterPro"/>
</dbReference>
<name>A0AAD8WSB7_LOLMU</name>
<keyword evidence="3" id="KW-1185">Reference proteome</keyword>
<dbReference type="SUPFAM" id="SSF53098">
    <property type="entry name" value="Ribonuclease H-like"/>
    <property type="match status" value="1"/>
</dbReference>
<protein>
    <recommendedName>
        <fullName evidence="1">RNase H type-1 domain-containing protein</fullName>
    </recommendedName>
</protein>